<dbReference type="Proteomes" id="UP000824120">
    <property type="component" value="Chromosome 2"/>
</dbReference>
<accession>A0A9J6AHQ2</accession>
<comment type="caution">
    <text evidence="1">The sequence shown here is derived from an EMBL/GenBank/DDBJ whole genome shotgun (WGS) entry which is preliminary data.</text>
</comment>
<dbReference type="EMBL" id="JACXVP010000002">
    <property type="protein sequence ID" value="KAG5624165.1"/>
    <property type="molecule type" value="Genomic_DNA"/>
</dbReference>
<dbReference type="OrthoDB" id="1736385at2759"/>
<proteinExistence type="predicted"/>
<keyword evidence="2" id="KW-1185">Reference proteome</keyword>
<organism evidence="1 2">
    <name type="scientific">Solanum commersonii</name>
    <name type="common">Commerson's wild potato</name>
    <name type="synonym">Commerson's nightshade</name>
    <dbReference type="NCBI Taxonomy" id="4109"/>
    <lineage>
        <taxon>Eukaryota</taxon>
        <taxon>Viridiplantae</taxon>
        <taxon>Streptophyta</taxon>
        <taxon>Embryophyta</taxon>
        <taxon>Tracheophyta</taxon>
        <taxon>Spermatophyta</taxon>
        <taxon>Magnoliopsida</taxon>
        <taxon>eudicotyledons</taxon>
        <taxon>Gunneridae</taxon>
        <taxon>Pentapetalae</taxon>
        <taxon>asterids</taxon>
        <taxon>lamiids</taxon>
        <taxon>Solanales</taxon>
        <taxon>Solanaceae</taxon>
        <taxon>Solanoideae</taxon>
        <taxon>Solaneae</taxon>
        <taxon>Solanum</taxon>
    </lineage>
</organism>
<gene>
    <name evidence="1" type="ORF">H5410_009383</name>
</gene>
<dbReference type="PANTHER" id="PTHR33116:SF78">
    <property type="entry name" value="OS12G0587133 PROTEIN"/>
    <property type="match status" value="1"/>
</dbReference>
<reference evidence="1 2" key="1">
    <citation type="submission" date="2020-09" db="EMBL/GenBank/DDBJ databases">
        <title>De no assembly of potato wild relative species, Solanum commersonii.</title>
        <authorList>
            <person name="Cho K."/>
        </authorList>
    </citation>
    <scope>NUCLEOTIDE SEQUENCE [LARGE SCALE GENOMIC DNA]</scope>
    <source>
        <strain evidence="1">LZ3.2</strain>
        <tissue evidence="1">Leaf</tissue>
    </source>
</reference>
<sequence length="145" mass="16489">MMLNKTLNEIPDLQEPTHILGRIGELPAVYLGMLLGTKSRSKEIWNGVAEECEKKLSNWKSQYLSLGGRVVLINAVLDTMPTYMMSLFPIPVNVIDRIDALRRNFLWEGNSDKTKIHLVKWDDLLLSKKEGGLGIKNLRIQNQSL</sequence>
<dbReference type="AlphaFoldDB" id="A0A9J6AHQ2"/>
<protein>
    <submittedName>
        <fullName evidence="1">Uncharacterized protein</fullName>
    </submittedName>
</protein>
<dbReference type="PANTHER" id="PTHR33116">
    <property type="entry name" value="REVERSE TRANSCRIPTASE ZINC-BINDING DOMAIN-CONTAINING PROTEIN-RELATED-RELATED"/>
    <property type="match status" value="1"/>
</dbReference>
<evidence type="ECO:0000313" key="2">
    <source>
        <dbReference type="Proteomes" id="UP000824120"/>
    </source>
</evidence>
<evidence type="ECO:0000313" key="1">
    <source>
        <dbReference type="EMBL" id="KAG5624165.1"/>
    </source>
</evidence>
<name>A0A9J6AHQ2_SOLCO</name>